<organism evidence="1 2">
    <name type="scientific">Ooceraea biroi</name>
    <name type="common">Clonal raider ant</name>
    <name type="synonym">Cerapachys biroi</name>
    <dbReference type="NCBI Taxonomy" id="2015173"/>
    <lineage>
        <taxon>Eukaryota</taxon>
        <taxon>Metazoa</taxon>
        <taxon>Ecdysozoa</taxon>
        <taxon>Arthropoda</taxon>
        <taxon>Hexapoda</taxon>
        <taxon>Insecta</taxon>
        <taxon>Pterygota</taxon>
        <taxon>Neoptera</taxon>
        <taxon>Endopterygota</taxon>
        <taxon>Hymenoptera</taxon>
        <taxon>Apocrita</taxon>
        <taxon>Aculeata</taxon>
        <taxon>Formicoidea</taxon>
        <taxon>Formicidae</taxon>
        <taxon>Dorylinae</taxon>
        <taxon>Ooceraea</taxon>
    </lineage>
</organism>
<gene>
    <name evidence="1" type="ORF">X777_13307</name>
</gene>
<reference evidence="1 2" key="1">
    <citation type="journal article" date="2014" name="Curr. Biol.">
        <title>The genome of the clonal raider ant Cerapachys biroi.</title>
        <authorList>
            <person name="Oxley P.R."/>
            <person name="Ji L."/>
            <person name="Fetter-Pruneda I."/>
            <person name="McKenzie S.K."/>
            <person name="Li C."/>
            <person name="Hu H."/>
            <person name="Zhang G."/>
            <person name="Kronauer D.J."/>
        </authorList>
    </citation>
    <scope>NUCLEOTIDE SEQUENCE [LARGE SCALE GENOMIC DNA]</scope>
</reference>
<dbReference type="EMBL" id="KK107078">
    <property type="protein sequence ID" value="EZA60219.1"/>
    <property type="molecule type" value="Genomic_DNA"/>
</dbReference>
<proteinExistence type="predicted"/>
<dbReference type="Proteomes" id="UP000053097">
    <property type="component" value="Unassembled WGS sequence"/>
</dbReference>
<evidence type="ECO:0000313" key="1">
    <source>
        <dbReference type="EMBL" id="EZA60219.1"/>
    </source>
</evidence>
<protein>
    <submittedName>
        <fullName evidence="1">Uncharacterized protein</fullName>
    </submittedName>
</protein>
<accession>A0A026WYL0</accession>
<sequence length="60" mass="6877">MYANADECTAGMCAMWKCERTCSSLRIPFNRDMHRSAVHVYIYITPYTHKNTSAEGSISR</sequence>
<name>A0A026WYL0_OOCBI</name>
<keyword evidence="2" id="KW-1185">Reference proteome</keyword>
<evidence type="ECO:0000313" key="2">
    <source>
        <dbReference type="Proteomes" id="UP000053097"/>
    </source>
</evidence>
<dbReference type="AlphaFoldDB" id="A0A026WYL0"/>